<proteinExistence type="predicted"/>
<dbReference type="Gene3D" id="3.40.30.10">
    <property type="entry name" value="Glutaredoxin"/>
    <property type="match status" value="1"/>
</dbReference>
<protein>
    <recommendedName>
        <fullName evidence="1">Glutaredoxin domain-containing protein</fullName>
    </recommendedName>
</protein>
<dbReference type="CDD" id="cd02976">
    <property type="entry name" value="NrdH"/>
    <property type="match status" value="1"/>
</dbReference>
<name>A0A1F4XKT1_9BACT</name>
<reference evidence="2 3" key="1">
    <citation type="journal article" date="2016" name="Nat. Commun.">
        <title>Thousands of microbial genomes shed light on interconnected biogeochemical processes in an aquifer system.</title>
        <authorList>
            <person name="Anantharaman K."/>
            <person name="Brown C.T."/>
            <person name="Hug L.A."/>
            <person name="Sharon I."/>
            <person name="Castelle C.J."/>
            <person name="Probst A.J."/>
            <person name="Thomas B.C."/>
            <person name="Singh A."/>
            <person name="Wilkins M.J."/>
            <person name="Karaoz U."/>
            <person name="Brodie E.L."/>
            <person name="Williams K.H."/>
            <person name="Hubbard S.S."/>
            <person name="Banfield J.F."/>
        </authorList>
    </citation>
    <scope>NUCLEOTIDE SEQUENCE [LARGE SCALE GENOMIC DNA]</scope>
</reference>
<dbReference type="InterPro" id="IPR051548">
    <property type="entry name" value="Grx-like_ET"/>
</dbReference>
<dbReference type="InterPro" id="IPR036249">
    <property type="entry name" value="Thioredoxin-like_sf"/>
</dbReference>
<dbReference type="GO" id="GO:0045454">
    <property type="term" value="P:cell redox homeostasis"/>
    <property type="evidence" value="ECO:0007669"/>
    <property type="project" value="TreeGrafter"/>
</dbReference>
<dbReference type="SUPFAM" id="SSF52833">
    <property type="entry name" value="Thioredoxin-like"/>
    <property type="match status" value="1"/>
</dbReference>
<dbReference type="Proteomes" id="UP000177521">
    <property type="component" value="Unassembled WGS sequence"/>
</dbReference>
<feature type="domain" description="Glutaredoxin" evidence="1">
    <location>
        <begin position="12"/>
        <end position="66"/>
    </location>
</feature>
<gene>
    <name evidence="2" type="ORF">A2788_00090</name>
</gene>
<dbReference type="EMBL" id="MEWS01000020">
    <property type="protein sequence ID" value="OGC82256.1"/>
    <property type="molecule type" value="Genomic_DNA"/>
</dbReference>
<dbReference type="Pfam" id="PF00462">
    <property type="entry name" value="Glutaredoxin"/>
    <property type="match status" value="1"/>
</dbReference>
<comment type="caution">
    <text evidence="2">The sequence shown here is derived from an EMBL/GenBank/DDBJ whole genome shotgun (WGS) entry which is preliminary data.</text>
</comment>
<sequence length="100" mass="10882">MAGANPGATKIIKIYTSPTCGFCHMLKEYLDDNKVEYQQVDVSTDTAALEQMIKVSEQSGVPVTMIWDKSKQGKEAEGEPLVIVGFDKAKLDEVLGTDGE</sequence>
<evidence type="ECO:0000313" key="3">
    <source>
        <dbReference type="Proteomes" id="UP000177521"/>
    </source>
</evidence>
<evidence type="ECO:0000313" key="2">
    <source>
        <dbReference type="EMBL" id="OGC82256.1"/>
    </source>
</evidence>
<dbReference type="PANTHER" id="PTHR34386:SF1">
    <property type="entry name" value="GLUTAREDOXIN-LIKE PROTEIN NRDH"/>
    <property type="match status" value="1"/>
</dbReference>
<dbReference type="PANTHER" id="PTHR34386">
    <property type="entry name" value="GLUTAREDOXIN"/>
    <property type="match status" value="1"/>
</dbReference>
<evidence type="ECO:0000259" key="1">
    <source>
        <dbReference type="Pfam" id="PF00462"/>
    </source>
</evidence>
<dbReference type="AlphaFoldDB" id="A0A1F4XKT1"/>
<dbReference type="PROSITE" id="PS51354">
    <property type="entry name" value="GLUTAREDOXIN_2"/>
    <property type="match status" value="1"/>
</dbReference>
<accession>A0A1F4XKT1</accession>
<dbReference type="InterPro" id="IPR002109">
    <property type="entry name" value="Glutaredoxin"/>
</dbReference>
<dbReference type="GO" id="GO:0009055">
    <property type="term" value="F:electron transfer activity"/>
    <property type="evidence" value="ECO:0007669"/>
    <property type="project" value="TreeGrafter"/>
</dbReference>
<organism evidence="2 3">
    <name type="scientific">Candidatus Abawacabacteria bacterium RIFCSPHIGHO2_01_FULL_46_8</name>
    <dbReference type="NCBI Taxonomy" id="1817815"/>
    <lineage>
        <taxon>Bacteria</taxon>
        <taxon>Candidatus Abawacaibacteriota</taxon>
    </lineage>
</organism>